<dbReference type="GO" id="GO:0000209">
    <property type="term" value="P:protein polyubiquitination"/>
    <property type="evidence" value="ECO:0007669"/>
    <property type="project" value="TreeGrafter"/>
</dbReference>
<keyword evidence="3" id="KW-1185">Reference proteome</keyword>
<dbReference type="SUPFAM" id="SSF81383">
    <property type="entry name" value="F-box domain"/>
    <property type="match status" value="1"/>
</dbReference>
<evidence type="ECO:0000313" key="3">
    <source>
        <dbReference type="Proteomes" id="UP000261600"/>
    </source>
</evidence>
<evidence type="ECO:0000259" key="1">
    <source>
        <dbReference type="PROSITE" id="PS50181"/>
    </source>
</evidence>
<dbReference type="InterPro" id="IPR036047">
    <property type="entry name" value="F-box-like_dom_sf"/>
</dbReference>
<dbReference type="Proteomes" id="UP000261600">
    <property type="component" value="Unplaced"/>
</dbReference>
<dbReference type="InterPro" id="IPR032675">
    <property type="entry name" value="LRR_dom_sf"/>
</dbReference>
<dbReference type="PANTHER" id="PTHR16008">
    <property type="entry name" value="F-BOX ONLY PROTEIN 4"/>
    <property type="match status" value="1"/>
</dbReference>
<dbReference type="Gene3D" id="3.80.10.10">
    <property type="entry name" value="Ribonuclease Inhibitor"/>
    <property type="match status" value="1"/>
</dbReference>
<protein>
    <recommendedName>
        <fullName evidence="1">F-box domain-containing protein</fullName>
    </recommendedName>
</protein>
<dbReference type="PROSITE" id="PS50181">
    <property type="entry name" value="FBOX"/>
    <property type="match status" value="1"/>
</dbReference>
<reference evidence="2" key="1">
    <citation type="submission" date="2025-08" db="UniProtKB">
        <authorList>
            <consortium name="Ensembl"/>
        </authorList>
    </citation>
    <scope>IDENTIFICATION</scope>
</reference>
<dbReference type="GO" id="GO:0031146">
    <property type="term" value="P:SCF-dependent proteasomal ubiquitin-dependent protein catabolic process"/>
    <property type="evidence" value="ECO:0007669"/>
    <property type="project" value="InterPro"/>
</dbReference>
<evidence type="ECO:0000313" key="2">
    <source>
        <dbReference type="Ensembl" id="ENSMALP00000026697.1"/>
    </source>
</evidence>
<accession>A0A3Q3R4X1</accession>
<reference evidence="2" key="2">
    <citation type="submission" date="2025-09" db="UniProtKB">
        <authorList>
            <consortium name="Ensembl"/>
        </authorList>
    </citation>
    <scope>IDENTIFICATION</scope>
</reference>
<organism evidence="2 3">
    <name type="scientific">Monopterus albus</name>
    <name type="common">Swamp eel</name>
    <dbReference type="NCBI Taxonomy" id="43700"/>
    <lineage>
        <taxon>Eukaryota</taxon>
        <taxon>Metazoa</taxon>
        <taxon>Chordata</taxon>
        <taxon>Craniata</taxon>
        <taxon>Vertebrata</taxon>
        <taxon>Euteleostomi</taxon>
        <taxon>Actinopterygii</taxon>
        <taxon>Neopterygii</taxon>
        <taxon>Teleostei</taxon>
        <taxon>Neoteleostei</taxon>
        <taxon>Acanthomorphata</taxon>
        <taxon>Anabantaria</taxon>
        <taxon>Synbranchiformes</taxon>
        <taxon>Synbranchidae</taxon>
        <taxon>Monopterus</taxon>
    </lineage>
</organism>
<feature type="domain" description="F-box" evidence="1">
    <location>
        <begin position="6"/>
        <end position="52"/>
    </location>
</feature>
<dbReference type="SMART" id="SM00256">
    <property type="entry name" value="FBOX"/>
    <property type="match status" value="1"/>
</dbReference>
<proteinExistence type="predicted"/>
<dbReference type="STRING" id="43700.ENSMALP00000026697"/>
<dbReference type="PANTHER" id="PTHR16008:SF4">
    <property type="entry name" value="F-BOX ONLY PROTEIN 4"/>
    <property type="match status" value="1"/>
</dbReference>
<name>A0A3Q3R4X1_MONAL</name>
<dbReference type="Pfam" id="PF12937">
    <property type="entry name" value="F-box-like"/>
    <property type="match status" value="1"/>
</dbReference>
<dbReference type="GO" id="GO:0019005">
    <property type="term" value="C:SCF ubiquitin ligase complex"/>
    <property type="evidence" value="ECO:0007669"/>
    <property type="project" value="TreeGrafter"/>
</dbReference>
<dbReference type="Ensembl" id="ENSMALT00000027189.1">
    <property type="protein sequence ID" value="ENSMALP00000026697.1"/>
    <property type="gene ID" value="ENSMALG00000018528.1"/>
</dbReference>
<dbReference type="InterPro" id="IPR039588">
    <property type="entry name" value="FBXO4"/>
</dbReference>
<dbReference type="AlphaFoldDB" id="A0A3Q3R4X1"/>
<dbReference type="InterPro" id="IPR001810">
    <property type="entry name" value="F-box_dom"/>
</dbReference>
<sequence length="82" mass="9962">MDEFNVCNLDYFPENILIDVLSYLTVRELVRVTRVCKRWKRLVRDQRLWRFVDLTAWKGVSMFLQAMRLFLCFISVFSYTSV</sequence>